<gene>
    <name evidence="1" type="ORF">DMC30DRAFT_87614</name>
</gene>
<dbReference type="PANTHER" id="PTHR39401">
    <property type="entry name" value="SNOAL-LIKE DOMAIN-CONTAINING PROTEIN"/>
    <property type="match status" value="1"/>
</dbReference>
<dbReference type="Proteomes" id="UP000311382">
    <property type="component" value="Unassembled WGS sequence"/>
</dbReference>
<comment type="caution">
    <text evidence="1">The sequence shown here is derived from an EMBL/GenBank/DDBJ whole genome shotgun (WGS) entry which is preliminary data.</text>
</comment>
<dbReference type="AlphaFoldDB" id="A0A5C5G1N6"/>
<keyword evidence="2" id="KW-1185">Reference proteome</keyword>
<dbReference type="SUPFAM" id="SSF54427">
    <property type="entry name" value="NTF2-like"/>
    <property type="match status" value="1"/>
</dbReference>
<dbReference type="Gene3D" id="3.10.450.50">
    <property type="match status" value="1"/>
</dbReference>
<evidence type="ECO:0000313" key="1">
    <source>
        <dbReference type="EMBL" id="TNY23017.1"/>
    </source>
</evidence>
<organism evidence="1 2">
    <name type="scientific">Rhodotorula diobovata</name>
    <dbReference type="NCBI Taxonomy" id="5288"/>
    <lineage>
        <taxon>Eukaryota</taxon>
        <taxon>Fungi</taxon>
        <taxon>Dikarya</taxon>
        <taxon>Basidiomycota</taxon>
        <taxon>Pucciniomycotina</taxon>
        <taxon>Microbotryomycetes</taxon>
        <taxon>Sporidiobolales</taxon>
        <taxon>Sporidiobolaceae</taxon>
        <taxon>Rhodotorula</taxon>
    </lineage>
</organism>
<dbReference type="OrthoDB" id="3468019at2759"/>
<evidence type="ECO:0008006" key="3">
    <source>
        <dbReference type="Google" id="ProtNLM"/>
    </source>
</evidence>
<evidence type="ECO:0000313" key="2">
    <source>
        <dbReference type="Proteomes" id="UP000311382"/>
    </source>
</evidence>
<reference evidence="1 2" key="1">
    <citation type="submission" date="2019-03" db="EMBL/GenBank/DDBJ databases">
        <title>Rhodosporidium diobovatum UCD-FST 08-225 genome sequencing, assembly, and annotation.</title>
        <authorList>
            <person name="Fakankun I.U."/>
            <person name="Fristensky B."/>
            <person name="Levin D.B."/>
        </authorList>
    </citation>
    <scope>NUCLEOTIDE SEQUENCE [LARGE SCALE GENOMIC DNA]</scope>
    <source>
        <strain evidence="1 2">UCD-FST 08-225</strain>
    </source>
</reference>
<dbReference type="InterPro" id="IPR032710">
    <property type="entry name" value="NTF2-like_dom_sf"/>
</dbReference>
<dbReference type="STRING" id="5288.A0A5C5G1N6"/>
<sequence length="154" mass="16771">MSRYPFSHPLSVPDAQLDFLARFYQASDRPDAVDEYVSFLAPDVDFVMGLNAVQGHAAVRQIRQNMWGGVVSRKHAPAAVFTSGKGDGKDELMLNGTVSYGLRNGTRVDNVGWAAHVVFAGSDELRMKRYQVWIDGAPLSKALAEQAAAGQTSQ</sequence>
<protein>
    <recommendedName>
        <fullName evidence="3">SnoaL-like domain-containing protein</fullName>
    </recommendedName>
</protein>
<proteinExistence type="predicted"/>
<dbReference type="EMBL" id="SOZI01000017">
    <property type="protein sequence ID" value="TNY23017.1"/>
    <property type="molecule type" value="Genomic_DNA"/>
</dbReference>
<dbReference type="PANTHER" id="PTHR39401:SF1">
    <property type="entry name" value="SNOAL-LIKE DOMAIN-CONTAINING PROTEIN"/>
    <property type="match status" value="1"/>
</dbReference>
<accession>A0A5C5G1N6</accession>
<name>A0A5C5G1N6_9BASI</name>